<dbReference type="EMBL" id="VLLE01000002">
    <property type="protein sequence ID" value="TWI85616.1"/>
    <property type="molecule type" value="Genomic_DNA"/>
</dbReference>
<organism evidence="1 2">
    <name type="scientific">Lacibacter cauensis</name>
    <dbReference type="NCBI Taxonomy" id="510947"/>
    <lineage>
        <taxon>Bacteria</taxon>
        <taxon>Pseudomonadati</taxon>
        <taxon>Bacteroidota</taxon>
        <taxon>Chitinophagia</taxon>
        <taxon>Chitinophagales</taxon>
        <taxon>Chitinophagaceae</taxon>
        <taxon>Lacibacter</taxon>
    </lineage>
</organism>
<keyword evidence="2" id="KW-1185">Reference proteome</keyword>
<evidence type="ECO:0000313" key="2">
    <source>
        <dbReference type="Proteomes" id="UP000316167"/>
    </source>
</evidence>
<protein>
    <submittedName>
        <fullName evidence="1">Uncharacterized protein</fullName>
    </submittedName>
</protein>
<dbReference type="Proteomes" id="UP000316167">
    <property type="component" value="Unassembled WGS sequence"/>
</dbReference>
<gene>
    <name evidence="1" type="ORF">IQ13_0779</name>
</gene>
<evidence type="ECO:0000313" key="1">
    <source>
        <dbReference type="EMBL" id="TWI85616.1"/>
    </source>
</evidence>
<comment type="caution">
    <text evidence="1">The sequence shown here is derived from an EMBL/GenBank/DDBJ whole genome shotgun (WGS) entry which is preliminary data.</text>
</comment>
<dbReference type="AlphaFoldDB" id="A0A562SY07"/>
<proteinExistence type="predicted"/>
<reference evidence="1 2" key="1">
    <citation type="journal article" date="2015" name="Stand. Genomic Sci.">
        <title>Genomic Encyclopedia of Bacterial and Archaeal Type Strains, Phase III: the genomes of soil and plant-associated and newly described type strains.</title>
        <authorList>
            <person name="Whitman W.B."/>
            <person name="Woyke T."/>
            <person name="Klenk H.P."/>
            <person name="Zhou Y."/>
            <person name="Lilburn T.G."/>
            <person name="Beck B.J."/>
            <person name="De Vos P."/>
            <person name="Vandamme P."/>
            <person name="Eisen J.A."/>
            <person name="Garrity G."/>
            <person name="Hugenholtz P."/>
            <person name="Kyrpides N.C."/>
        </authorList>
    </citation>
    <scope>NUCLEOTIDE SEQUENCE [LARGE SCALE GENOMIC DNA]</scope>
    <source>
        <strain evidence="1 2">CGMCC 1.7271</strain>
    </source>
</reference>
<accession>A0A562SY07</accession>
<name>A0A562SY07_9BACT</name>
<sequence>MTVLQFQSNCHPEERGIRWAVVQAIDRFLLRRNDKKYQRPPGVWP</sequence>